<feature type="compositionally biased region" description="Polar residues" evidence="1">
    <location>
        <begin position="104"/>
        <end position="127"/>
    </location>
</feature>
<feature type="region of interest" description="Disordered" evidence="1">
    <location>
        <begin position="462"/>
        <end position="554"/>
    </location>
</feature>
<name>A0A6L2P1L3_TANCI</name>
<dbReference type="PANTHER" id="PTHR11439:SF495">
    <property type="entry name" value="REVERSE TRANSCRIPTASE, RNA-DEPENDENT DNA POLYMERASE-RELATED"/>
    <property type="match status" value="1"/>
</dbReference>
<reference evidence="2" key="1">
    <citation type="journal article" date="2019" name="Sci. Rep.">
        <title>Draft genome of Tanacetum cinerariifolium, the natural source of mosquito coil.</title>
        <authorList>
            <person name="Yamashiro T."/>
            <person name="Shiraishi A."/>
            <person name="Satake H."/>
            <person name="Nakayama K."/>
        </authorList>
    </citation>
    <scope>NUCLEOTIDE SEQUENCE</scope>
</reference>
<proteinExistence type="predicted"/>
<dbReference type="AlphaFoldDB" id="A0A6L2P1L3"/>
<gene>
    <name evidence="2" type="ORF">Tci_063150</name>
</gene>
<feature type="region of interest" description="Disordered" evidence="1">
    <location>
        <begin position="807"/>
        <end position="853"/>
    </location>
</feature>
<feature type="compositionally biased region" description="Polar residues" evidence="1">
    <location>
        <begin position="820"/>
        <end position="830"/>
    </location>
</feature>
<evidence type="ECO:0000256" key="1">
    <source>
        <dbReference type="SAM" id="MobiDB-lite"/>
    </source>
</evidence>
<feature type="region of interest" description="Disordered" evidence="1">
    <location>
        <begin position="403"/>
        <end position="427"/>
    </location>
</feature>
<feature type="compositionally biased region" description="Acidic residues" evidence="1">
    <location>
        <begin position="482"/>
        <end position="504"/>
    </location>
</feature>
<sequence>MGKKRVKVYGFVFKNARRVDGLIKCKLTGHVYRAKAQVVPSEREAASTKPHHMIASSNSRISLKNMPRLTSNDMVHNHYLEEAKKKTQECSRNSEPSLMHSVRSRSTTNGSKPMPKRNTQTSRNWPASKNSFVTTKTVPIVEPFRNSRNFSDSKHFVCSTCQKCVFSANHDSCVTKFLKEVNSCATVPSNKTPKRNKPVEQISVPNEQERQIPTGHRFSIKKTSVVQKKTMTPRSCLRWKMTGKIFKTVGLRWVPTGRISTSSTTKVDNEPPNGSNADITSQYECEQTLDVSAVKMEILLEPTANKLLVDKGNSFKLTLEIFRDIMKIFPRVQRQDFDALLTDEEIVSFLRELGHTREINLLNVVVVDHMHQPWRTFTALINKSLSGKTTSLDKLLLVSPEEPTKKSKRVKRPENKSSKAPAGVALTEEAQYEEVRKKSLRDFHKTHLSGFGTVTKTAPSATKIKPSITNKGTGVKPGVPDVTEEVSTESEPESWGKDEDDNNNEQDSRSEGSDQDKDSEKEDEYERTSYYYSPTKDKDKINVDDNVEGDKDKEMDYTTSQLYDDVDIRLNEPVDTDEGFVQNEGIDVEMTNTEVSVTSSSHSSDLASKFLNFSNIPYTDVEIVSSMDVHVYHEQAQKKQQSLYNGKVLLEKHDPPVVHDFEETRQLAQESREKMKQLNKEIKPANYTKINHLLGVFVSQMAKSREELYFSNASKTANVSKPISIPNEEFSDDTTPSVARKFLNETHALSKQVTSNSIPTPQESKVMKNDKVIAPGMFRINPFKTFREEKHVPNNVRASVRTKPVAVSQPPVFTKKDVNSDSNSLSSTGIDNAKTRRPQPRSNIKNDRVPYVSTSSYNKNKGVEVEEHHRNLLLFKNKKHMSSACNNIKLDSQNVISKVVCAMCKQCLISVNHDVCLRNYVNGKTSRGKGSSLLQWFEFGEEGKRFGQLGKISPWGWEGLTLEIQVGLGFSDYAGASLDRKSTTGVYQFLGSRLISWQCKKQTVMLDYGYNFMQKKIHVDNESVIYVIKNPVYPSKTKHIEIRHHFIRDSYEKRLIEMVKIHTNNNVTDLLTKAFDGNQVMLPAMAGHRERRNYCINALIALHA</sequence>
<feature type="compositionally biased region" description="Basic and acidic residues" evidence="1">
    <location>
        <begin position="535"/>
        <end position="554"/>
    </location>
</feature>
<dbReference type="PANTHER" id="PTHR11439">
    <property type="entry name" value="GAG-POL-RELATED RETROTRANSPOSON"/>
    <property type="match status" value="1"/>
</dbReference>
<feature type="region of interest" description="Disordered" evidence="1">
    <location>
        <begin position="84"/>
        <end position="127"/>
    </location>
</feature>
<evidence type="ECO:0000313" key="2">
    <source>
        <dbReference type="EMBL" id="GEU91172.1"/>
    </source>
</evidence>
<feature type="compositionally biased region" description="Basic and acidic residues" evidence="1">
    <location>
        <begin position="506"/>
        <end position="527"/>
    </location>
</feature>
<accession>A0A6L2P1L3</accession>
<protein>
    <submittedName>
        <fullName evidence="2">Uncharacterized protein</fullName>
    </submittedName>
</protein>
<organism evidence="2">
    <name type="scientific">Tanacetum cinerariifolium</name>
    <name type="common">Dalmatian daisy</name>
    <name type="synonym">Chrysanthemum cinerariifolium</name>
    <dbReference type="NCBI Taxonomy" id="118510"/>
    <lineage>
        <taxon>Eukaryota</taxon>
        <taxon>Viridiplantae</taxon>
        <taxon>Streptophyta</taxon>
        <taxon>Embryophyta</taxon>
        <taxon>Tracheophyta</taxon>
        <taxon>Spermatophyta</taxon>
        <taxon>Magnoliopsida</taxon>
        <taxon>eudicotyledons</taxon>
        <taxon>Gunneridae</taxon>
        <taxon>Pentapetalae</taxon>
        <taxon>asterids</taxon>
        <taxon>campanulids</taxon>
        <taxon>Asterales</taxon>
        <taxon>Asteraceae</taxon>
        <taxon>Asteroideae</taxon>
        <taxon>Anthemideae</taxon>
        <taxon>Anthemidinae</taxon>
        <taxon>Tanacetum</taxon>
    </lineage>
</organism>
<dbReference type="EMBL" id="BKCJ010010346">
    <property type="protein sequence ID" value="GEU91172.1"/>
    <property type="molecule type" value="Genomic_DNA"/>
</dbReference>
<comment type="caution">
    <text evidence="2">The sequence shown here is derived from an EMBL/GenBank/DDBJ whole genome shotgun (WGS) entry which is preliminary data.</text>
</comment>
<dbReference type="CDD" id="cd09272">
    <property type="entry name" value="RNase_HI_RT_Ty1"/>
    <property type="match status" value="1"/>
</dbReference>